<dbReference type="InterPro" id="IPR011761">
    <property type="entry name" value="ATP-grasp"/>
</dbReference>
<proteinExistence type="predicted"/>
<dbReference type="InterPro" id="IPR001882">
    <property type="entry name" value="Biotin_BS"/>
</dbReference>
<dbReference type="InterPro" id="IPR005479">
    <property type="entry name" value="CPAse_ATP-bd"/>
</dbReference>
<keyword evidence="3 6" id="KW-0547">Nucleotide-binding</keyword>
<dbReference type="SUPFAM" id="SSF52440">
    <property type="entry name" value="PreATP-grasp domain"/>
    <property type="match status" value="1"/>
</dbReference>
<dbReference type="Pfam" id="PF00364">
    <property type="entry name" value="Biotin_lipoyl"/>
    <property type="match status" value="1"/>
</dbReference>
<dbReference type="Pfam" id="PF02786">
    <property type="entry name" value="CPSase_L_D2"/>
    <property type="match status" value="1"/>
</dbReference>
<organism evidence="10 11">
    <name type="scientific">Tabrizicola soli</name>
    <dbReference type="NCBI Taxonomy" id="2185115"/>
    <lineage>
        <taxon>Bacteria</taxon>
        <taxon>Pseudomonadati</taxon>
        <taxon>Pseudomonadota</taxon>
        <taxon>Alphaproteobacteria</taxon>
        <taxon>Rhodobacterales</taxon>
        <taxon>Paracoccaceae</taxon>
        <taxon>Tabrizicola</taxon>
    </lineage>
</organism>
<keyword evidence="4 6" id="KW-0067">ATP-binding</keyword>
<dbReference type="InterPro" id="IPR011764">
    <property type="entry name" value="Biotin_carboxylation_dom"/>
</dbReference>
<dbReference type="Gene3D" id="3.30.700.40">
    <property type="match status" value="1"/>
</dbReference>
<evidence type="ECO:0000256" key="2">
    <source>
        <dbReference type="ARBA" id="ARBA00022598"/>
    </source>
</evidence>
<dbReference type="SUPFAM" id="SSF51230">
    <property type="entry name" value="Single hybrid motif"/>
    <property type="match status" value="1"/>
</dbReference>
<dbReference type="InterPro" id="IPR011053">
    <property type="entry name" value="Single_hybrid_motif"/>
</dbReference>
<dbReference type="PROSITE" id="PS50975">
    <property type="entry name" value="ATP_GRASP"/>
    <property type="match status" value="1"/>
</dbReference>
<feature type="domain" description="ATP-grasp" evidence="8">
    <location>
        <begin position="120"/>
        <end position="322"/>
    </location>
</feature>
<dbReference type="InterPro" id="IPR016185">
    <property type="entry name" value="PreATP-grasp_dom_sf"/>
</dbReference>
<evidence type="ECO:0000256" key="5">
    <source>
        <dbReference type="ARBA" id="ARBA00023267"/>
    </source>
</evidence>
<evidence type="ECO:0000259" key="9">
    <source>
        <dbReference type="PROSITE" id="PS50979"/>
    </source>
</evidence>
<dbReference type="EMBL" id="JBHRSM010000053">
    <property type="protein sequence ID" value="MFC3088418.1"/>
    <property type="molecule type" value="Genomic_DNA"/>
</dbReference>
<comment type="cofactor">
    <cofactor evidence="1">
        <name>biotin</name>
        <dbReference type="ChEBI" id="CHEBI:57586"/>
    </cofactor>
</comment>
<feature type="domain" description="Biotin carboxylation" evidence="9">
    <location>
        <begin position="1"/>
        <end position="456"/>
    </location>
</feature>
<dbReference type="PROSITE" id="PS00188">
    <property type="entry name" value="BIOTIN"/>
    <property type="match status" value="1"/>
</dbReference>
<keyword evidence="11" id="KW-1185">Reference proteome</keyword>
<sequence>MFRKILIANRGEIAARVITTARRMGIATVAVHSDADAGALHVALADEAVRIGPAPVAESYLRSEAIIAAALKTGAQAIHPGYGFLSENPGFVADVEAAGLVFIGPPAQAIRAMGLKDAAKALMQSAGVPVVPGYHGENRDPAFLAGQAAAIGYPVLIKARAGGGGKGMRLVEDPADFADALQGAEREAQASFGDPACLIEKYVARPRHIEIQVFADAHGNVVHLFERDCSLQRRHQKVIEEAPAPGMTEPVRAAMGRTAIQAARAIGYRGAGTVEFIADGSGSLRDDGFWFMEMNTRLQVEHPVSEAITGLDFVELQLRVAAGEELPFRQEDLRIDGHAVEARLYAEDAERGFLPATGRLTYLSFPPATAFTHGPVRIDSGVRQGDEITPWYDPMLAKVIVHAPDRASALARLASVLDECRIAGSTTNAEFLAALARHPDFRAGAVDTGLIARELEGLTARPPLPPEAPALAALAALDLLFPSDDPDPWRSLTGWRGWGTAESHVVLAHGGERLDLRLRQLGPGEFAASSPLGETALTIIGHRSGEVRFVSGGVQRTAHPVAGPGRISLFLDGVKHDFSVPDPLSGGTHDHVGGDAIIAPMPGLVGPLRTRAGDRVRKGEPLLLLEAMKMEHVLTAPRDGVVAEVLVAEGDQVGDGTVLLRMEAEVG</sequence>
<dbReference type="PROSITE" id="PS00867">
    <property type="entry name" value="CPSASE_2"/>
    <property type="match status" value="1"/>
</dbReference>
<dbReference type="PROSITE" id="PS50979">
    <property type="entry name" value="BC"/>
    <property type="match status" value="1"/>
</dbReference>
<dbReference type="PANTHER" id="PTHR18866:SF33">
    <property type="entry name" value="METHYLCROTONOYL-COA CARBOXYLASE SUBUNIT ALPHA, MITOCHONDRIAL-RELATED"/>
    <property type="match status" value="1"/>
</dbReference>
<dbReference type="PROSITE" id="PS50968">
    <property type="entry name" value="BIOTINYL_LIPOYL"/>
    <property type="match status" value="1"/>
</dbReference>
<dbReference type="InterPro" id="IPR005481">
    <property type="entry name" value="BC-like_N"/>
</dbReference>
<dbReference type="Pfam" id="PF02785">
    <property type="entry name" value="Biotin_carb_C"/>
    <property type="match status" value="1"/>
</dbReference>
<name>A0ABV7E145_9RHOB</name>
<dbReference type="InterPro" id="IPR000089">
    <property type="entry name" value="Biotin_lipoyl"/>
</dbReference>
<dbReference type="InterPro" id="IPR050856">
    <property type="entry name" value="Biotin_carboxylase_complex"/>
</dbReference>
<dbReference type="SUPFAM" id="SSF56059">
    <property type="entry name" value="Glutathione synthetase ATP-binding domain-like"/>
    <property type="match status" value="1"/>
</dbReference>
<dbReference type="InterPro" id="IPR005482">
    <property type="entry name" value="Biotin_COase_C"/>
</dbReference>
<evidence type="ECO:0000256" key="3">
    <source>
        <dbReference type="ARBA" id="ARBA00022741"/>
    </source>
</evidence>
<evidence type="ECO:0000259" key="7">
    <source>
        <dbReference type="PROSITE" id="PS50968"/>
    </source>
</evidence>
<evidence type="ECO:0000259" key="8">
    <source>
        <dbReference type="PROSITE" id="PS50975"/>
    </source>
</evidence>
<dbReference type="CDD" id="cd06850">
    <property type="entry name" value="biotinyl_domain"/>
    <property type="match status" value="1"/>
</dbReference>
<dbReference type="RefSeq" id="WP_197644891.1">
    <property type="nucleotide sequence ID" value="NZ_JAEACP010000012.1"/>
</dbReference>
<dbReference type="SMART" id="SM00878">
    <property type="entry name" value="Biotin_carb_C"/>
    <property type="match status" value="1"/>
</dbReference>
<keyword evidence="5" id="KW-0092">Biotin</keyword>
<dbReference type="Gene3D" id="2.40.50.100">
    <property type="match status" value="1"/>
</dbReference>
<accession>A0ABV7E145</accession>
<dbReference type="SUPFAM" id="SSF51246">
    <property type="entry name" value="Rudiment single hybrid motif"/>
    <property type="match status" value="1"/>
</dbReference>
<keyword evidence="2" id="KW-0436">Ligase</keyword>
<dbReference type="Pfam" id="PF00289">
    <property type="entry name" value="Biotin_carb_N"/>
    <property type="match status" value="1"/>
</dbReference>
<gene>
    <name evidence="10" type="ORF">ACFOD6_20455</name>
</gene>
<evidence type="ECO:0000256" key="1">
    <source>
        <dbReference type="ARBA" id="ARBA00001953"/>
    </source>
</evidence>
<protein>
    <submittedName>
        <fullName evidence="10">Biotin carboxylase N-terminal domain-containing protein</fullName>
    </submittedName>
</protein>
<feature type="domain" description="Lipoyl-binding" evidence="7">
    <location>
        <begin position="575"/>
        <end position="663"/>
    </location>
</feature>
<evidence type="ECO:0000313" key="11">
    <source>
        <dbReference type="Proteomes" id="UP001595445"/>
    </source>
</evidence>
<evidence type="ECO:0000256" key="6">
    <source>
        <dbReference type="PROSITE-ProRule" id="PRU00409"/>
    </source>
</evidence>
<evidence type="ECO:0000256" key="4">
    <source>
        <dbReference type="ARBA" id="ARBA00022840"/>
    </source>
</evidence>
<dbReference type="InterPro" id="IPR048429">
    <property type="entry name" value="MCC_alpha_BT"/>
</dbReference>
<reference evidence="11" key="1">
    <citation type="journal article" date="2019" name="Int. J. Syst. Evol. Microbiol.">
        <title>The Global Catalogue of Microorganisms (GCM) 10K type strain sequencing project: providing services to taxonomists for standard genome sequencing and annotation.</title>
        <authorList>
            <consortium name="The Broad Institute Genomics Platform"/>
            <consortium name="The Broad Institute Genome Sequencing Center for Infectious Disease"/>
            <person name="Wu L."/>
            <person name="Ma J."/>
        </authorList>
    </citation>
    <scope>NUCLEOTIDE SEQUENCE [LARGE SCALE GENOMIC DNA]</scope>
    <source>
        <strain evidence="11">KCTC 62102</strain>
    </source>
</reference>
<dbReference type="InterPro" id="IPR011054">
    <property type="entry name" value="Rudment_hybrid_motif"/>
</dbReference>
<dbReference type="Pfam" id="PF21139">
    <property type="entry name" value="BT_MCC_alpha"/>
    <property type="match status" value="1"/>
</dbReference>
<dbReference type="Gene3D" id="3.30.470.20">
    <property type="entry name" value="ATP-grasp fold, B domain"/>
    <property type="match status" value="1"/>
</dbReference>
<dbReference type="PANTHER" id="PTHR18866">
    <property type="entry name" value="CARBOXYLASE:PYRUVATE/ACETYL-COA/PROPIONYL-COA CARBOXYLASE"/>
    <property type="match status" value="1"/>
</dbReference>
<evidence type="ECO:0000313" key="10">
    <source>
        <dbReference type="EMBL" id="MFC3088418.1"/>
    </source>
</evidence>
<comment type="caution">
    <text evidence="10">The sequence shown here is derived from an EMBL/GenBank/DDBJ whole genome shotgun (WGS) entry which is preliminary data.</text>
</comment>
<dbReference type="Proteomes" id="UP001595445">
    <property type="component" value="Unassembled WGS sequence"/>
</dbReference>